<dbReference type="Pfam" id="PF13541">
    <property type="entry name" value="ChlI"/>
    <property type="match status" value="1"/>
</dbReference>
<dbReference type="InterPro" id="IPR025158">
    <property type="entry name" value="Mg_chelat-rel_C"/>
</dbReference>
<reference evidence="5 6" key="1">
    <citation type="journal article" date="2016" name="Nat. Commun.">
        <title>Thousands of microbial genomes shed light on interconnected biogeochemical processes in an aquifer system.</title>
        <authorList>
            <person name="Anantharaman K."/>
            <person name="Brown C.T."/>
            <person name="Hug L.A."/>
            <person name="Sharon I."/>
            <person name="Castelle C.J."/>
            <person name="Probst A.J."/>
            <person name="Thomas B.C."/>
            <person name="Singh A."/>
            <person name="Wilkins M.J."/>
            <person name="Karaoz U."/>
            <person name="Brodie E.L."/>
            <person name="Williams K.H."/>
            <person name="Hubbard S.S."/>
            <person name="Banfield J.F."/>
        </authorList>
    </citation>
    <scope>NUCLEOTIDE SEQUENCE [LARGE SCALE GENOMIC DNA]</scope>
</reference>
<sequence length="508" mass="56417">MFIQIHSAALLGIDAQPVRIEIDISKSWPGFQIVGLPDVAIQEAKERIRVAWKNTLSDWPFGKGITINLAPADLRKEGALYDLPMALGMYLAHKEILTTDFDHAVMVGELALDGTVRRVNGVLSITLYAAANGYTSIFVPAENIGEAQLVKGINIYGIKNLCQIIDHVTGEAFLQPNNESYAEQSKISLNYDNDMSFIKGQEFVKRGLEVAASGAHNILLSGSPGSGKTLLARSMPSILPPLNQNEALEVTKIYSAAGLLPTNTPIIRERPFRSPHHSASSVALVGGGNIPRPGEISLAHRGVLFLDEFPEFPRFTLESLRQPLEDGEVTIARAQGTFTFPARFMLVASQNPCPCGFVGDPERECICAPFMITKYQKRISGPLLDRIDLHITVPRVQFEKLNSEVPIESSEKIRNRVIEARERQALRFQGLRFGTNAEMKNREIKLYCKLPDKAVDLLRQAVTKLHLSARSYYRIIKLSRTIADMSSNENIMFDHVAEALQYRGMSNY</sequence>
<dbReference type="PANTHER" id="PTHR32039">
    <property type="entry name" value="MAGNESIUM-CHELATASE SUBUNIT CHLI"/>
    <property type="match status" value="1"/>
</dbReference>
<dbReference type="InterPro" id="IPR000523">
    <property type="entry name" value="Mg_chelatse_chII-like_cat_dom"/>
</dbReference>
<dbReference type="Proteomes" id="UP000177040">
    <property type="component" value="Unassembled WGS sequence"/>
</dbReference>
<proteinExistence type="inferred from homology"/>
<comment type="similarity">
    <text evidence="1">Belongs to the Mg-chelatase subunits D/I family. ComM subfamily.</text>
</comment>
<keyword evidence="3" id="KW-0067">ATP-binding</keyword>
<evidence type="ECO:0000313" key="6">
    <source>
        <dbReference type="Proteomes" id="UP000177040"/>
    </source>
</evidence>
<dbReference type="PANTHER" id="PTHR32039:SF7">
    <property type="entry name" value="COMPETENCE PROTEIN COMM"/>
    <property type="match status" value="1"/>
</dbReference>
<evidence type="ECO:0000313" key="5">
    <source>
        <dbReference type="EMBL" id="OGH78389.1"/>
    </source>
</evidence>
<feature type="domain" description="AAA+ ATPase" evidence="4">
    <location>
        <begin position="214"/>
        <end position="397"/>
    </location>
</feature>
<keyword evidence="2" id="KW-0547">Nucleotide-binding</keyword>
<accession>A0A1F6N392</accession>
<dbReference type="SMART" id="SM00382">
    <property type="entry name" value="AAA"/>
    <property type="match status" value="1"/>
</dbReference>
<dbReference type="PRINTS" id="PR01657">
    <property type="entry name" value="MCMFAMILY"/>
</dbReference>
<dbReference type="EMBL" id="MFQH01000011">
    <property type="protein sequence ID" value="OGH78389.1"/>
    <property type="molecule type" value="Genomic_DNA"/>
</dbReference>
<evidence type="ECO:0000256" key="1">
    <source>
        <dbReference type="ARBA" id="ARBA00006354"/>
    </source>
</evidence>
<evidence type="ECO:0000256" key="3">
    <source>
        <dbReference type="ARBA" id="ARBA00022840"/>
    </source>
</evidence>
<dbReference type="GO" id="GO:0003677">
    <property type="term" value="F:DNA binding"/>
    <property type="evidence" value="ECO:0007669"/>
    <property type="project" value="InterPro"/>
</dbReference>
<dbReference type="InterPro" id="IPR014721">
    <property type="entry name" value="Ribsml_uS5_D2-typ_fold_subgr"/>
</dbReference>
<dbReference type="NCBIfam" id="TIGR00368">
    <property type="entry name" value="YifB family Mg chelatase-like AAA ATPase"/>
    <property type="match status" value="1"/>
</dbReference>
<organism evidence="5 6">
    <name type="scientific">Candidatus Magasanikbacteria bacterium RIFCSPLOWO2_01_FULL_40_15</name>
    <dbReference type="NCBI Taxonomy" id="1798686"/>
    <lineage>
        <taxon>Bacteria</taxon>
        <taxon>Candidatus Magasanikiibacteriota</taxon>
    </lineage>
</organism>
<evidence type="ECO:0000256" key="2">
    <source>
        <dbReference type="ARBA" id="ARBA00022741"/>
    </source>
</evidence>
<dbReference type="Gene3D" id="3.40.50.300">
    <property type="entry name" value="P-loop containing nucleotide triphosphate hydrolases"/>
    <property type="match status" value="1"/>
</dbReference>
<gene>
    <name evidence="5" type="ORF">A2983_02525</name>
</gene>
<dbReference type="Gene3D" id="3.30.230.10">
    <property type="match status" value="1"/>
</dbReference>
<dbReference type="InterPro" id="IPR020568">
    <property type="entry name" value="Ribosomal_Su5_D2-typ_SF"/>
</dbReference>
<dbReference type="Pfam" id="PF13335">
    <property type="entry name" value="Mg_chelatase_C"/>
    <property type="match status" value="1"/>
</dbReference>
<dbReference type="InterPro" id="IPR045006">
    <property type="entry name" value="CHLI-like"/>
</dbReference>
<dbReference type="InterPro" id="IPR003593">
    <property type="entry name" value="AAA+_ATPase"/>
</dbReference>
<name>A0A1F6N392_9BACT</name>
<dbReference type="InterPro" id="IPR001208">
    <property type="entry name" value="MCM_dom"/>
</dbReference>
<dbReference type="SUPFAM" id="SSF52540">
    <property type="entry name" value="P-loop containing nucleoside triphosphate hydrolases"/>
    <property type="match status" value="1"/>
</dbReference>
<evidence type="ECO:0000259" key="4">
    <source>
        <dbReference type="SMART" id="SM00382"/>
    </source>
</evidence>
<dbReference type="Pfam" id="PF01078">
    <property type="entry name" value="Mg_chelatase"/>
    <property type="match status" value="1"/>
</dbReference>
<protein>
    <submittedName>
        <fullName evidence="5">Magnesium chelatase</fullName>
    </submittedName>
</protein>
<dbReference type="SUPFAM" id="SSF54211">
    <property type="entry name" value="Ribosomal protein S5 domain 2-like"/>
    <property type="match status" value="1"/>
</dbReference>
<dbReference type="InterPro" id="IPR004482">
    <property type="entry name" value="Mg_chelat-rel"/>
</dbReference>
<dbReference type="InterPro" id="IPR027417">
    <property type="entry name" value="P-loop_NTPase"/>
</dbReference>
<comment type="caution">
    <text evidence="5">The sequence shown here is derived from an EMBL/GenBank/DDBJ whole genome shotgun (WGS) entry which is preliminary data.</text>
</comment>
<dbReference type="AlphaFoldDB" id="A0A1F6N392"/>
<dbReference type="GO" id="GO:0005524">
    <property type="term" value="F:ATP binding"/>
    <property type="evidence" value="ECO:0007669"/>
    <property type="project" value="UniProtKB-KW"/>
</dbReference>